<dbReference type="PATRIC" id="fig|1496.854.peg.4265"/>
<dbReference type="RefSeq" id="WP_330364606.1">
    <property type="nucleotide sequence ID" value="NZ_CP019858.1"/>
</dbReference>
<evidence type="ECO:0000313" key="1">
    <source>
        <dbReference type="EMBL" id="CDS93089.1"/>
    </source>
</evidence>
<dbReference type="Pfam" id="PF07205">
    <property type="entry name" value="DUF1413"/>
    <property type="match status" value="1"/>
</dbReference>
<dbReference type="AlphaFoldDB" id="A0A069AN37"/>
<evidence type="ECO:0008006" key="2">
    <source>
        <dbReference type="Google" id="ProtNLM"/>
    </source>
</evidence>
<dbReference type="EMBL" id="LK932773">
    <property type="protein sequence ID" value="CDS93089.1"/>
    <property type="molecule type" value="Genomic_DNA"/>
</dbReference>
<protein>
    <recommendedName>
        <fullName evidence="2">Single-stranded DNA-binding protein</fullName>
    </recommendedName>
</protein>
<gene>
    <name evidence="1" type="ORF">BN1095_1300032</name>
</gene>
<sequence length="112" mass="13268">MNSLLKEAIDELKNIHCGEVFLLKELFKGYEWNRLEMNIRLKLGKLFLYEVVTNPNLNVEVINKNSAYQQMYKKNSDLNVYNSIIFLLIQKLKLLIQNNHSILTFINMSKFI</sequence>
<proteinExistence type="predicted"/>
<dbReference type="InterPro" id="IPR010813">
    <property type="entry name" value="DUF1413"/>
</dbReference>
<organism evidence="1">
    <name type="scientific">Clostridioides difficile</name>
    <name type="common">Peptoclostridium difficile</name>
    <dbReference type="NCBI Taxonomy" id="1496"/>
    <lineage>
        <taxon>Bacteria</taxon>
        <taxon>Bacillati</taxon>
        <taxon>Bacillota</taxon>
        <taxon>Clostridia</taxon>
        <taxon>Peptostreptococcales</taxon>
        <taxon>Peptostreptococcaceae</taxon>
        <taxon>Clostridioides</taxon>
    </lineage>
</organism>
<reference evidence="1" key="1">
    <citation type="submission" date="2014-07" db="EMBL/GenBank/DDBJ databases">
        <authorList>
            <person name="Monot Marc"/>
        </authorList>
    </citation>
    <scope>NUCLEOTIDE SEQUENCE</scope>
    <source>
        <strain evidence="1">7032989</strain>
    </source>
</reference>
<accession>A0A069AN37</accession>
<name>A0A069AN37_CLODI</name>